<dbReference type="OrthoDB" id="422086at2759"/>
<keyword evidence="7 10" id="KW-0812">Transmembrane</keyword>
<proteinExistence type="inferred from homology"/>
<gene>
    <name evidence="11" type="ORF">H072_8006</name>
</gene>
<evidence type="ECO:0000256" key="1">
    <source>
        <dbReference type="ARBA" id="ARBA00004141"/>
    </source>
</evidence>
<comment type="caution">
    <text evidence="10">Lacks conserved residue(s) required for the propagation of feature annotation.</text>
</comment>
<evidence type="ECO:0000256" key="8">
    <source>
        <dbReference type="ARBA" id="ARBA00022989"/>
    </source>
</evidence>
<evidence type="ECO:0000256" key="10">
    <source>
        <dbReference type="RuleBase" id="RU362022"/>
    </source>
</evidence>
<dbReference type="PANTHER" id="PTHR12714">
    <property type="entry name" value="PROTEIN-S ISOPRENYLCYSTEINE O-METHYLTRANSFERASE"/>
    <property type="match status" value="1"/>
</dbReference>
<dbReference type="OMA" id="IKREEAY"/>
<feature type="transmembrane region" description="Helical" evidence="10">
    <location>
        <begin position="185"/>
        <end position="210"/>
    </location>
</feature>
<dbReference type="GO" id="GO:0005789">
    <property type="term" value="C:endoplasmic reticulum membrane"/>
    <property type="evidence" value="ECO:0007669"/>
    <property type="project" value="UniProtKB-SubCell"/>
</dbReference>
<name>S8A567_DACHA</name>
<evidence type="ECO:0000256" key="5">
    <source>
        <dbReference type="ARBA" id="ARBA00022679"/>
    </source>
</evidence>
<comment type="similarity">
    <text evidence="2 10">Belongs to the class VI-like SAM-binding methyltransferase superfamily. Isoprenylcysteine carboxyl methyltransferase family.</text>
</comment>
<evidence type="ECO:0000256" key="3">
    <source>
        <dbReference type="ARBA" id="ARBA00012151"/>
    </source>
</evidence>
<feature type="transmembrane region" description="Helical" evidence="10">
    <location>
        <begin position="115"/>
        <end position="138"/>
    </location>
</feature>
<protein>
    <recommendedName>
        <fullName evidence="3 10">Protein-S-isoprenylcysteine O-methyltransferase</fullName>
        <ecNumber evidence="3 10">2.1.1.100</ecNumber>
    </recommendedName>
</protein>
<comment type="subcellular location">
    <subcellularLocation>
        <location evidence="10">Endoplasmic reticulum membrane</location>
        <topology evidence="10">Multi-pass membrane protein</topology>
    </subcellularLocation>
    <subcellularLocation>
        <location evidence="1">Membrane</location>
        <topology evidence="1">Multi-pass membrane protein</topology>
    </subcellularLocation>
</comment>
<keyword evidence="4 10" id="KW-0489">Methyltransferase</keyword>
<evidence type="ECO:0000256" key="7">
    <source>
        <dbReference type="ARBA" id="ARBA00022692"/>
    </source>
</evidence>
<dbReference type="PANTHER" id="PTHR12714:SF9">
    <property type="entry name" value="PROTEIN-S-ISOPRENYLCYSTEINE O-METHYLTRANSFERASE"/>
    <property type="match status" value="1"/>
</dbReference>
<dbReference type="STRING" id="1284197.S8A567"/>
<reference evidence="11 12" key="1">
    <citation type="journal article" date="2013" name="PLoS Genet.">
        <title>Genomic mechanisms accounting for the adaptation to parasitism in nematode-trapping fungi.</title>
        <authorList>
            <person name="Meerupati T."/>
            <person name="Andersson K.M."/>
            <person name="Friman E."/>
            <person name="Kumar D."/>
            <person name="Tunlid A."/>
            <person name="Ahren D."/>
        </authorList>
    </citation>
    <scope>NUCLEOTIDE SEQUENCE [LARGE SCALE GENOMIC DNA]</scope>
    <source>
        <strain evidence="11 12">CBS 200.50</strain>
    </source>
</reference>
<evidence type="ECO:0000256" key="9">
    <source>
        <dbReference type="ARBA" id="ARBA00023136"/>
    </source>
</evidence>
<keyword evidence="8 10" id="KW-1133">Transmembrane helix</keyword>
<keyword evidence="10" id="KW-0256">Endoplasmic reticulum</keyword>
<dbReference type="InterPro" id="IPR025770">
    <property type="entry name" value="PPMT_MeTrfase"/>
</dbReference>
<comment type="catalytic activity">
    <reaction evidence="10">
        <text>[protein]-C-terminal S-[(2E,6E)-farnesyl]-L-cysteine + S-adenosyl-L-methionine = [protein]-C-terminal S-[(2E,6E)-farnesyl]-L-cysteine methyl ester + S-adenosyl-L-homocysteine</text>
        <dbReference type="Rhea" id="RHEA:21672"/>
        <dbReference type="Rhea" id="RHEA-COMP:12125"/>
        <dbReference type="Rhea" id="RHEA-COMP:12126"/>
        <dbReference type="ChEBI" id="CHEBI:57856"/>
        <dbReference type="ChEBI" id="CHEBI:59789"/>
        <dbReference type="ChEBI" id="CHEBI:90510"/>
        <dbReference type="ChEBI" id="CHEBI:90511"/>
        <dbReference type="EC" id="2.1.1.100"/>
    </reaction>
</comment>
<reference evidence="12" key="2">
    <citation type="submission" date="2013-04" db="EMBL/GenBank/DDBJ databases">
        <title>Genomic mechanisms accounting for the adaptation to parasitism in nematode-trapping fungi.</title>
        <authorList>
            <person name="Ahren D.G."/>
        </authorList>
    </citation>
    <scope>NUCLEOTIDE SEQUENCE [LARGE SCALE GENOMIC DNA]</scope>
    <source>
        <strain evidence="12">CBS 200.50</strain>
    </source>
</reference>
<keyword evidence="9 10" id="KW-0472">Membrane</keyword>
<dbReference type="GO" id="GO:0004671">
    <property type="term" value="F:protein C-terminal S-isoprenylcysteine carboxyl O-methyltransferase activity"/>
    <property type="evidence" value="ECO:0007669"/>
    <property type="project" value="UniProtKB-EC"/>
</dbReference>
<dbReference type="EC" id="2.1.1.100" evidence="3 10"/>
<comment type="caution">
    <text evidence="11">The sequence shown here is derived from an EMBL/GenBank/DDBJ whole genome shotgun (WGS) entry which is preliminary data.</text>
</comment>
<dbReference type="Proteomes" id="UP000015100">
    <property type="component" value="Unassembled WGS sequence"/>
</dbReference>
<evidence type="ECO:0000256" key="4">
    <source>
        <dbReference type="ARBA" id="ARBA00022603"/>
    </source>
</evidence>
<evidence type="ECO:0000313" key="12">
    <source>
        <dbReference type="Proteomes" id="UP000015100"/>
    </source>
</evidence>
<dbReference type="Pfam" id="PF04140">
    <property type="entry name" value="ICMT"/>
    <property type="match status" value="1"/>
</dbReference>
<dbReference type="eggNOG" id="KOG2628">
    <property type="taxonomic scope" value="Eukaryota"/>
</dbReference>
<evidence type="ECO:0000256" key="6">
    <source>
        <dbReference type="ARBA" id="ARBA00022691"/>
    </source>
</evidence>
<dbReference type="PROSITE" id="PS51564">
    <property type="entry name" value="SAM_ICMT"/>
    <property type="match status" value="1"/>
</dbReference>
<dbReference type="Gene3D" id="1.20.120.1630">
    <property type="match status" value="1"/>
</dbReference>
<dbReference type="EMBL" id="AQGS01000575">
    <property type="protein sequence ID" value="EPS38180.1"/>
    <property type="molecule type" value="Genomic_DNA"/>
</dbReference>
<keyword evidence="5" id="KW-0808">Transferase</keyword>
<keyword evidence="6 10" id="KW-0949">S-adenosyl-L-methionine</keyword>
<dbReference type="InterPro" id="IPR007269">
    <property type="entry name" value="ICMT_MeTrfase"/>
</dbReference>
<sequence length="247" mass="28692">MPDSESDEDSYITPFFPRYLFPGEDYALDGIAIRAQLLGLTAGLSLSAAVALYLHNSAYHLPIFIFILSVFHFLEFYITARYNTRRADIGSFLFRNGKAYNIAHTFAATEYVVEYFFVPAVATPPIYIFVAGLLLVALGQTLRSLAMIHAATSFNHHVAYRKEVDHRLVTDGVFKYFRHPSYLGFWLWGLGTQAMMGNPISFVGYMVVLWKFFHRRIEIEETYLVRFFGNRYVEYRERTRVWIPFIR</sequence>
<feature type="transmembrane region" description="Helical" evidence="10">
    <location>
        <begin position="61"/>
        <end position="78"/>
    </location>
</feature>
<evidence type="ECO:0000256" key="2">
    <source>
        <dbReference type="ARBA" id="ARBA00009140"/>
    </source>
</evidence>
<organism evidence="11 12">
    <name type="scientific">Dactylellina haptotyla (strain CBS 200.50)</name>
    <name type="common">Nematode-trapping fungus</name>
    <name type="synonym">Monacrosporium haptotylum</name>
    <dbReference type="NCBI Taxonomy" id="1284197"/>
    <lineage>
        <taxon>Eukaryota</taxon>
        <taxon>Fungi</taxon>
        <taxon>Dikarya</taxon>
        <taxon>Ascomycota</taxon>
        <taxon>Pezizomycotina</taxon>
        <taxon>Orbiliomycetes</taxon>
        <taxon>Orbiliales</taxon>
        <taxon>Orbiliaceae</taxon>
        <taxon>Dactylellina</taxon>
    </lineage>
</organism>
<keyword evidence="12" id="KW-1185">Reference proteome</keyword>
<dbReference type="HOGENOM" id="CLU_065200_0_0_1"/>
<accession>S8A567</accession>
<dbReference type="AlphaFoldDB" id="S8A567"/>
<evidence type="ECO:0000313" key="11">
    <source>
        <dbReference type="EMBL" id="EPS38180.1"/>
    </source>
</evidence>
<dbReference type="GO" id="GO:0032259">
    <property type="term" value="P:methylation"/>
    <property type="evidence" value="ECO:0007669"/>
    <property type="project" value="UniProtKB-KW"/>
</dbReference>